<dbReference type="RefSeq" id="WP_271171649.1">
    <property type="nucleotide sequence ID" value="NZ_BSEJ01000001.1"/>
</dbReference>
<dbReference type="SUPFAM" id="SSF52266">
    <property type="entry name" value="SGNH hydrolase"/>
    <property type="match status" value="1"/>
</dbReference>
<reference evidence="4" key="1">
    <citation type="journal article" date="2014" name="Int. J. Syst. Evol. Microbiol.">
        <title>Complete genome sequence of Corynebacterium casei LMG S-19264T (=DSM 44701T), isolated from a smear-ripened cheese.</title>
        <authorList>
            <consortium name="US DOE Joint Genome Institute (JGI-PGF)"/>
            <person name="Walter F."/>
            <person name="Albersmeier A."/>
            <person name="Kalinowski J."/>
            <person name="Ruckert C."/>
        </authorList>
    </citation>
    <scope>NUCLEOTIDE SEQUENCE</scope>
    <source>
        <strain evidence="4">VKM Ac-1020</strain>
    </source>
</reference>
<comment type="caution">
    <text evidence="4">The sequence shown here is derived from an EMBL/GenBank/DDBJ whole genome shotgun (WGS) entry which is preliminary data.</text>
</comment>
<dbReference type="PANTHER" id="PTHR23028">
    <property type="entry name" value="ACETYLTRANSFERASE"/>
    <property type="match status" value="1"/>
</dbReference>
<dbReference type="AlphaFoldDB" id="A0A9W6GZX5"/>
<dbReference type="InterPro" id="IPR043968">
    <property type="entry name" value="SGNH"/>
</dbReference>
<evidence type="ECO:0000256" key="1">
    <source>
        <dbReference type="SAM" id="Phobius"/>
    </source>
</evidence>
<proteinExistence type="predicted"/>
<feature type="transmembrane region" description="Helical" evidence="1">
    <location>
        <begin position="175"/>
        <end position="195"/>
    </location>
</feature>
<sequence length="679" mass="71427">MMRRAGFRRDIQGLRAIAVLAVVTQHAGATWAPGGFIGVDVFFVVSGFLITGLLVRELAETGRIDLPAFTARRARRILPAALVVVVLTVVGAYGIVSPLRRETLLADAVASALFVPNYAFAVRDADYFGDETPSLFQHYWSLGVEEQWYLVCPALLLAAWAVGRRLGGRRGARGAVAVALGIVLAGSLAAVVALTPVSQPWAFFALWTRMWEFAVGALIALVPAAAVARIPGLVRAALGWAGLAGILAAIALIGESSAFPGVLVLLPVLSTGAVILAGIGQDAPPRGSAGAVIGNRPFVFVGEISFSLYLVHWPLIVAGALLAPGLPWLPAALGVASIPVAWALFRLVEQPTRRARVLVDARPRRTLLAAAGATAAVALAAGTALAVAPEPALATQTRVAHAEPAVPPEVTPVVPANLEPGLADAPDDESEVYDDGCNLGYQEERPRPCSFGEGDERMVLWGDSHAAHWVPGVLRAAEERGMALTTHTKSRCSSALARHVLDGSAFGACDRWRSTVLDELREDPPEVLVLANYADEEVPDGIDAEQAWRDGLREVVDALPETRVLLLADTPDLGTSPLDCLAMNLEHAAVCAVPESEAVRGAGRDAVREVARETRAEEIDLLPYFCAPIDGAPSEEPSCAPILGGLLVYRDSHHLTATFAEAMGGALAEAIDSAVDGRG</sequence>
<dbReference type="GO" id="GO:0009103">
    <property type="term" value="P:lipopolysaccharide biosynthetic process"/>
    <property type="evidence" value="ECO:0007669"/>
    <property type="project" value="TreeGrafter"/>
</dbReference>
<dbReference type="GO" id="GO:0016020">
    <property type="term" value="C:membrane"/>
    <property type="evidence" value="ECO:0007669"/>
    <property type="project" value="TreeGrafter"/>
</dbReference>
<evidence type="ECO:0000313" key="4">
    <source>
        <dbReference type="EMBL" id="GLJ59911.1"/>
    </source>
</evidence>
<protein>
    <submittedName>
        <fullName evidence="4">Acyltransferase</fullName>
    </submittedName>
</protein>
<keyword evidence="1" id="KW-0472">Membrane</keyword>
<dbReference type="EMBL" id="BSEJ01000001">
    <property type="protein sequence ID" value="GLJ59911.1"/>
    <property type="molecule type" value="Genomic_DNA"/>
</dbReference>
<feature type="transmembrane region" description="Helical" evidence="1">
    <location>
        <begin position="35"/>
        <end position="55"/>
    </location>
</feature>
<feature type="transmembrane region" description="Helical" evidence="1">
    <location>
        <begin position="147"/>
        <end position="163"/>
    </location>
</feature>
<feature type="transmembrane region" description="Helical" evidence="1">
    <location>
        <begin position="76"/>
        <end position="96"/>
    </location>
</feature>
<gene>
    <name evidence="4" type="ORF">GCM10017576_00400</name>
</gene>
<keyword evidence="4" id="KW-0012">Acyltransferase</keyword>
<feature type="domain" description="SGNH" evidence="3">
    <location>
        <begin position="445"/>
        <end position="668"/>
    </location>
</feature>
<dbReference type="Pfam" id="PF19040">
    <property type="entry name" value="SGNH"/>
    <property type="match status" value="1"/>
</dbReference>
<evidence type="ECO:0000259" key="3">
    <source>
        <dbReference type="Pfam" id="PF19040"/>
    </source>
</evidence>
<evidence type="ECO:0000313" key="5">
    <source>
        <dbReference type="Proteomes" id="UP001142462"/>
    </source>
</evidence>
<keyword evidence="1" id="KW-1133">Transmembrane helix</keyword>
<feature type="domain" description="Acyltransferase 3" evidence="2">
    <location>
        <begin position="10"/>
        <end position="345"/>
    </location>
</feature>
<feature type="transmembrane region" description="Helical" evidence="1">
    <location>
        <begin position="259"/>
        <end position="279"/>
    </location>
</feature>
<dbReference type="Proteomes" id="UP001142462">
    <property type="component" value="Unassembled WGS sequence"/>
</dbReference>
<feature type="transmembrane region" description="Helical" evidence="1">
    <location>
        <begin position="12"/>
        <end position="29"/>
    </location>
</feature>
<feature type="transmembrane region" description="Helical" evidence="1">
    <location>
        <begin position="328"/>
        <end position="345"/>
    </location>
</feature>
<feature type="transmembrane region" description="Helical" evidence="1">
    <location>
        <begin position="366"/>
        <end position="388"/>
    </location>
</feature>
<dbReference type="InterPro" id="IPR050879">
    <property type="entry name" value="Acyltransferase_3"/>
</dbReference>
<name>A0A9W6GZX5_9MICO</name>
<reference evidence="4" key="2">
    <citation type="submission" date="2023-01" db="EMBL/GenBank/DDBJ databases">
        <authorList>
            <person name="Sun Q."/>
            <person name="Evtushenko L."/>
        </authorList>
    </citation>
    <scope>NUCLEOTIDE SEQUENCE</scope>
    <source>
        <strain evidence="4">VKM Ac-1020</strain>
    </source>
</reference>
<dbReference type="PANTHER" id="PTHR23028:SF53">
    <property type="entry name" value="ACYL_TRANSF_3 DOMAIN-CONTAINING PROTEIN"/>
    <property type="match status" value="1"/>
</dbReference>
<organism evidence="4 5">
    <name type="scientific">Microbacterium barkeri</name>
    <dbReference type="NCBI Taxonomy" id="33917"/>
    <lineage>
        <taxon>Bacteria</taxon>
        <taxon>Bacillati</taxon>
        <taxon>Actinomycetota</taxon>
        <taxon>Actinomycetes</taxon>
        <taxon>Micrococcales</taxon>
        <taxon>Microbacteriaceae</taxon>
        <taxon>Microbacterium</taxon>
    </lineage>
</organism>
<keyword evidence="4" id="KW-0808">Transferase</keyword>
<keyword evidence="5" id="KW-1185">Reference proteome</keyword>
<feature type="transmembrane region" description="Helical" evidence="1">
    <location>
        <begin position="300"/>
        <end position="322"/>
    </location>
</feature>
<feature type="transmembrane region" description="Helical" evidence="1">
    <location>
        <begin position="201"/>
        <end position="221"/>
    </location>
</feature>
<dbReference type="GO" id="GO:0016747">
    <property type="term" value="F:acyltransferase activity, transferring groups other than amino-acyl groups"/>
    <property type="evidence" value="ECO:0007669"/>
    <property type="project" value="InterPro"/>
</dbReference>
<dbReference type="Pfam" id="PF01757">
    <property type="entry name" value="Acyl_transf_3"/>
    <property type="match status" value="1"/>
</dbReference>
<dbReference type="InterPro" id="IPR002656">
    <property type="entry name" value="Acyl_transf_3_dom"/>
</dbReference>
<keyword evidence="1" id="KW-0812">Transmembrane</keyword>
<accession>A0A9W6GZX5</accession>
<evidence type="ECO:0000259" key="2">
    <source>
        <dbReference type="Pfam" id="PF01757"/>
    </source>
</evidence>
<feature type="transmembrane region" description="Helical" evidence="1">
    <location>
        <begin position="233"/>
        <end position="253"/>
    </location>
</feature>